<keyword evidence="3 6" id="KW-0479">Metal-binding</keyword>
<accession>A0A437PH71</accession>
<feature type="chain" id="PRO_5019176828" evidence="7">
    <location>
        <begin position="21"/>
        <end position="106"/>
    </location>
</feature>
<dbReference type="EMBL" id="SACP01000001">
    <property type="protein sequence ID" value="RVU21616.1"/>
    <property type="molecule type" value="Genomic_DNA"/>
</dbReference>
<sequence length="106" mass="11054">MILRLVPLAVLLLAPALAQAGDARAGRAKAIACQACHGLDGVSKLPDAPNLSGQVEPYLVKALTEFRDGTRKNEVMSVAAQELTDADIANLAAYYSGIQVEVIPPG</sequence>
<dbReference type="GO" id="GO:0020037">
    <property type="term" value="F:heme binding"/>
    <property type="evidence" value="ECO:0007669"/>
    <property type="project" value="InterPro"/>
</dbReference>
<keyword evidence="10" id="KW-1185">Reference proteome</keyword>
<dbReference type="Proteomes" id="UP000286997">
    <property type="component" value="Unassembled WGS sequence"/>
</dbReference>
<dbReference type="PANTHER" id="PTHR33751:SF9">
    <property type="entry name" value="CYTOCHROME C4"/>
    <property type="match status" value="1"/>
</dbReference>
<dbReference type="OrthoDB" id="9808603at2"/>
<evidence type="ECO:0000256" key="4">
    <source>
        <dbReference type="ARBA" id="ARBA00022982"/>
    </source>
</evidence>
<dbReference type="InterPro" id="IPR050597">
    <property type="entry name" value="Cytochrome_c_Oxidase_Subunit"/>
</dbReference>
<keyword evidence="7" id="KW-0732">Signal</keyword>
<gene>
    <name evidence="9" type="ORF">EOE48_00730</name>
</gene>
<evidence type="ECO:0000256" key="1">
    <source>
        <dbReference type="ARBA" id="ARBA00022448"/>
    </source>
</evidence>
<feature type="domain" description="Cytochrome c" evidence="8">
    <location>
        <begin position="21"/>
        <end position="99"/>
    </location>
</feature>
<organism evidence="9 10">
    <name type="scientific">Methylobacterium oryzihabitans</name>
    <dbReference type="NCBI Taxonomy" id="2499852"/>
    <lineage>
        <taxon>Bacteria</taxon>
        <taxon>Pseudomonadati</taxon>
        <taxon>Pseudomonadota</taxon>
        <taxon>Alphaproteobacteria</taxon>
        <taxon>Hyphomicrobiales</taxon>
        <taxon>Methylobacteriaceae</taxon>
        <taxon>Methylobacterium</taxon>
    </lineage>
</organism>
<evidence type="ECO:0000256" key="3">
    <source>
        <dbReference type="ARBA" id="ARBA00022723"/>
    </source>
</evidence>
<evidence type="ECO:0000256" key="6">
    <source>
        <dbReference type="PROSITE-ProRule" id="PRU00433"/>
    </source>
</evidence>
<dbReference type="InterPro" id="IPR009056">
    <property type="entry name" value="Cyt_c-like_dom"/>
</dbReference>
<dbReference type="PANTHER" id="PTHR33751">
    <property type="entry name" value="CBB3-TYPE CYTOCHROME C OXIDASE SUBUNIT FIXP"/>
    <property type="match status" value="1"/>
</dbReference>
<evidence type="ECO:0000256" key="2">
    <source>
        <dbReference type="ARBA" id="ARBA00022617"/>
    </source>
</evidence>
<dbReference type="AlphaFoldDB" id="A0A437PH71"/>
<keyword evidence="2 6" id="KW-0349">Heme</keyword>
<comment type="caution">
    <text evidence="9">The sequence shown here is derived from an EMBL/GenBank/DDBJ whole genome shotgun (WGS) entry which is preliminary data.</text>
</comment>
<dbReference type="PROSITE" id="PS51007">
    <property type="entry name" value="CYTC"/>
    <property type="match status" value="1"/>
</dbReference>
<keyword evidence="1" id="KW-0813">Transport</keyword>
<proteinExistence type="predicted"/>
<dbReference type="GO" id="GO:0009055">
    <property type="term" value="F:electron transfer activity"/>
    <property type="evidence" value="ECO:0007669"/>
    <property type="project" value="InterPro"/>
</dbReference>
<evidence type="ECO:0000256" key="7">
    <source>
        <dbReference type="SAM" id="SignalP"/>
    </source>
</evidence>
<evidence type="ECO:0000313" key="9">
    <source>
        <dbReference type="EMBL" id="RVU21616.1"/>
    </source>
</evidence>
<feature type="signal peptide" evidence="7">
    <location>
        <begin position="1"/>
        <end position="20"/>
    </location>
</feature>
<dbReference type="InterPro" id="IPR036909">
    <property type="entry name" value="Cyt_c-like_dom_sf"/>
</dbReference>
<protein>
    <submittedName>
        <fullName evidence="9">Cytochrome c</fullName>
    </submittedName>
</protein>
<evidence type="ECO:0000313" key="10">
    <source>
        <dbReference type="Proteomes" id="UP000286997"/>
    </source>
</evidence>
<dbReference type="SUPFAM" id="SSF46626">
    <property type="entry name" value="Cytochrome c"/>
    <property type="match status" value="1"/>
</dbReference>
<keyword evidence="4" id="KW-0249">Electron transport</keyword>
<evidence type="ECO:0000259" key="8">
    <source>
        <dbReference type="PROSITE" id="PS51007"/>
    </source>
</evidence>
<name>A0A437PH71_9HYPH</name>
<reference evidence="9 10" key="1">
    <citation type="submission" date="2019-01" db="EMBL/GenBank/DDBJ databases">
        <authorList>
            <person name="Chen W.-M."/>
        </authorList>
    </citation>
    <scope>NUCLEOTIDE SEQUENCE [LARGE SCALE GENOMIC DNA]</scope>
    <source>
        <strain evidence="9 10">TER-1</strain>
    </source>
</reference>
<dbReference type="Gene3D" id="1.10.760.10">
    <property type="entry name" value="Cytochrome c-like domain"/>
    <property type="match status" value="1"/>
</dbReference>
<evidence type="ECO:0000256" key="5">
    <source>
        <dbReference type="ARBA" id="ARBA00023004"/>
    </source>
</evidence>
<keyword evidence="5 6" id="KW-0408">Iron</keyword>
<dbReference type="RefSeq" id="WP_127726859.1">
    <property type="nucleotide sequence ID" value="NZ_SACP01000001.1"/>
</dbReference>
<dbReference type="Pfam" id="PF00034">
    <property type="entry name" value="Cytochrom_C"/>
    <property type="match status" value="1"/>
</dbReference>
<dbReference type="GO" id="GO:0046872">
    <property type="term" value="F:metal ion binding"/>
    <property type="evidence" value="ECO:0007669"/>
    <property type="project" value="UniProtKB-KW"/>
</dbReference>